<dbReference type="EMBL" id="SOQX01000001">
    <property type="protein sequence ID" value="TDY04204.1"/>
    <property type="molecule type" value="Genomic_DNA"/>
</dbReference>
<comment type="cofactor">
    <cofactor evidence="1">
        <name>Mg(2+)</name>
        <dbReference type="ChEBI" id="CHEBI:18420"/>
    </cofactor>
</comment>
<dbReference type="CDD" id="cd00130">
    <property type="entry name" value="PAS"/>
    <property type="match status" value="1"/>
</dbReference>
<dbReference type="SMART" id="SM00267">
    <property type="entry name" value="GGDEF"/>
    <property type="match status" value="1"/>
</dbReference>
<feature type="coiled-coil region" evidence="4">
    <location>
        <begin position="160"/>
        <end position="194"/>
    </location>
</feature>
<dbReference type="InterPro" id="IPR043128">
    <property type="entry name" value="Rev_trsase/Diguanyl_cyclase"/>
</dbReference>
<dbReference type="PANTHER" id="PTHR45138:SF9">
    <property type="entry name" value="DIGUANYLATE CYCLASE DGCM-RELATED"/>
    <property type="match status" value="1"/>
</dbReference>
<dbReference type="InterPro" id="IPR029787">
    <property type="entry name" value="Nucleotide_cyclase"/>
</dbReference>
<dbReference type="InterPro" id="IPR050469">
    <property type="entry name" value="Diguanylate_Cyclase"/>
</dbReference>
<comment type="caution">
    <text evidence="7">The sequence shown here is derived from an EMBL/GenBank/DDBJ whole genome shotgun (WGS) entry which is preliminary data.</text>
</comment>
<evidence type="ECO:0000259" key="5">
    <source>
        <dbReference type="PROSITE" id="PS50112"/>
    </source>
</evidence>
<name>A0A4R8IUV2_9GAMM</name>
<evidence type="ECO:0000256" key="2">
    <source>
        <dbReference type="ARBA" id="ARBA00012528"/>
    </source>
</evidence>
<evidence type="ECO:0000313" key="8">
    <source>
        <dbReference type="Proteomes" id="UP000294914"/>
    </source>
</evidence>
<dbReference type="CDD" id="cd01949">
    <property type="entry name" value="GGDEF"/>
    <property type="match status" value="1"/>
</dbReference>
<dbReference type="InterPro" id="IPR000014">
    <property type="entry name" value="PAS"/>
</dbReference>
<dbReference type="FunFam" id="3.30.70.270:FF:000001">
    <property type="entry name" value="Diguanylate cyclase domain protein"/>
    <property type="match status" value="1"/>
</dbReference>
<dbReference type="EC" id="2.7.7.65" evidence="2"/>
<dbReference type="InterPro" id="IPR029016">
    <property type="entry name" value="GAF-like_dom_sf"/>
</dbReference>
<dbReference type="PANTHER" id="PTHR45138">
    <property type="entry name" value="REGULATORY COMPONENTS OF SENSORY TRANSDUCTION SYSTEM"/>
    <property type="match status" value="1"/>
</dbReference>
<evidence type="ECO:0000259" key="6">
    <source>
        <dbReference type="PROSITE" id="PS50887"/>
    </source>
</evidence>
<dbReference type="SMART" id="SM00091">
    <property type="entry name" value="PAS"/>
    <property type="match status" value="1"/>
</dbReference>
<dbReference type="OrthoDB" id="9805474at2"/>
<proteinExistence type="predicted"/>
<dbReference type="SUPFAM" id="SSF55073">
    <property type="entry name" value="Nucleotide cyclase"/>
    <property type="match status" value="1"/>
</dbReference>
<dbReference type="NCBIfam" id="TIGR00229">
    <property type="entry name" value="sensory_box"/>
    <property type="match status" value="1"/>
</dbReference>
<dbReference type="InterPro" id="IPR035965">
    <property type="entry name" value="PAS-like_dom_sf"/>
</dbReference>
<dbReference type="GO" id="GO:0052621">
    <property type="term" value="F:diguanylate cyclase activity"/>
    <property type="evidence" value="ECO:0007669"/>
    <property type="project" value="UniProtKB-EC"/>
</dbReference>
<dbReference type="InterPro" id="IPR000160">
    <property type="entry name" value="GGDEF_dom"/>
</dbReference>
<dbReference type="SMART" id="SM00086">
    <property type="entry name" value="PAC"/>
    <property type="match status" value="1"/>
</dbReference>
<dbReference type="Gene3D" id="3.30.450.20">
    <property type="entry name" value="PAS domain"/>
    <property type="match status" value="1"/>
</dbReference>
<comment type="catalytic activity">
    <reaction evidence="3">
        <text>2 GTP = 3',3'-c-di-GMP + 2 diphosphate</text>
        <dbReference type="Rhea" id="RHEA:24898"/>
        <dbReference type="ChEBI" id="CHEBI:33019"/>
        <dbReference type="ChEBI" id="CHEBI:37565"/>
        <dbReference type="ChEBI" id="CHEBI:58805"/>
        <dbReference type="EC" id="2.7.7.65"/>
    </reaction>
</comment>
<accession>A0A4R8IUV2</accession>
<reference evidence="7 8" key="1">
    <citation type="submission" date="2019-03" db="EMBL/GenBank/DDBJ databases">
        <title>Genomic Encyclopedia of Type Strains, Phase IV (KMG-IV): sequencing the most valuable type-strain genomes for metagenomic binning, comparative biology and taxonomic classification.</title>
        <authorList>
            <person name="Goeker M."/>
        </authorList>
    </citation>
    <scope>NUCLEOTIDE SEQUENCE [LARGE SCALE GENOMIC DNA]</scope>
    <source>
        <strain evidence="7 8">DSM 16326</strain>
    </source>
</reference>
<dbReference type="SUPFAM" id="SSF55781">
    <property type="entry name" value="GAF domain-like"/>
    <property type="match status" value="1"/>
</dbReference>
<dbReference type="AlphaFoldDB" id="A0A4R8IUV2"/>
<dbReference type="NCBIfam" id="TIGR00254">
    <property type="entry name" value="GGDEF"/>
    <property type="match status" value="1"/>
</dbReference>
<gene>
    <name evidence="7" type="ORF">EDC23_0576</name>
</gene>
<dbReference type="Gene3D" id="3.30.450.40">
    <property type="match status" value="1"/>
</dbReference>
<organism evidence="7 8">
    <name type="scientific">Thiohalophilus thiocyanatoxydans</name>
    <dbReference type="NCBI Taxonomy" id="381308"/>
    <lineage>
        <taxon>Bacteria</taxon>
        <taxon>Pseudomonadati</taxon>
        <taxon>Pseudomonadota</taxon>
        <taxon>Gammaproteobacteria</taxon>
        <taxon>Thiohalomonadales</taxon>
        <taxon>Thiohalophilaceae</taxon>
        <taxon>Thiohalophilus</taxon>
    </lineage>
</organism>
<dbReference type="Pfam" id="PF00990">
    <property type="entry name" value="GGDEF"/>
    <property type="match status" value="1"/>
</dbReference>
<dbReference type="Pfam" id="PF13426">
    <property type="entry name" value="PAS_9"/>
    <property type="match status" value="1"/>
</dbReference>
<sequence>MNGKVAKGNSMEERFSRQQQALLQVSRLWCELGSGADPVDAMRIVTQTAVESLMVGRASVWTLHETDPQLLACRCHSASGSPLKSMPETLAATAFPAYTDALDRNETVIWEAEPALQGPLGQLMVVPISCLSQRIGVLCLEGFETHRQYFPDELSTAHHLANILAAMLAAQQRRKEAEEVEEQLRDEVTLWNNLLDQSWDGIVILEVDGGVFLANQRYADILGYSKEELQGLHVWDWDVNYDREQLLAMLADVDEMGAHFETRQRRKDGAMIDIELSNNGCQYKGRKLILCICRDITERKRTEKHIHRLATMDSLTGLANRREFTRVASLEVQRSKRHGNPLSLIMYDLDHFKRINDSFGHSVGDDILRAVSEIARVTVRKTDLVGRWGGEEFMVLLPQTPLEDAALLAERFQKALDDHDFPSVGHVTASFGVTGLRPEDALDSLVLRVDKALYRAKKNGRNRVEPLE</sequence>
<dbReference type="PROSITE" id="PS50112">
    <property type="entry name" value="PAS"/>
    <property type="match status" value="1"/>
</dbReference>
<feature type="domain" description="GGDEF" evidence="6">
    <location>
        <begin position="340"/>
        <end position="468"/>
    </location>
</feature>
<dbReference type="Proteomes" id="UP000294914">
    <property type="component" value="Unassembled WGS sequence"/>
</dbReference>
<dbReference type="RefSeq" id="WP_134080908.1">
    <property type="nucleotide sequence ID" value="NZ_SOQX01000001.1"/>
</dbReference>
<keyword evidence="4" id="KW-0175">Coiled coil</keyword>
<dbReference type="InterPro" id="IPR001610">
    <property type="entry name" value="PAC"/>
</dbReference>
<dbReference type="PROSITE" id="PS50887">
    <property type="entry name" value="GGDEF"/>
    <property type="match status" value="1"/>
</dbReference>
<dbReference type="SUPFAM" id="SSF55785">
    <property type="entry name" value="PYP-like sensor domain (PAS domain)"/>
    <property type="match status" value="1"/>
</dbReference>
<evidence type="ECO:0000313" key="7">
    <source>
        <dbReference type="EMBL" id="TDY04204.1"/>
    </source>
</evidence>
<evidence type="ECO:0000256" key="4">
    <source>
        <dbReference type="SAM" id="Coils"/>
    </source>
</evidence>
<evidence type="ECO:0000256" key="1">
    <source>
        <dbReference type="ARBA" id="ARBA00001946"/>
    </source>
</evidence>
<keyword evidence="8" id="KW-1185">Reference proteome</keyword>
<feature type="domain" description="PAS" evidence="5">
    <location>
        <begin position="187"/>
        <end position="231"/>
    </location>
</feature>
<evidence type="ECO:0000256" key="3">
    <source>
        <dbReference type="ARBA" id="ARBA00034247"/>
    </source>
</evidence>
<dbReference type="Gene3D" id="3.30.70.270">
    <property type="match status" value="1"/>
</dbReference>
<protein>
    <recommendedName>
        <fullName evidence="2">diguanylate cyclase</fullName>
        <ecNumber evidence="2">2.7.7.65</ecNumber>
    </recommendedName>
</protein>